<reference evidence="5 6" key="1">
    <citation type="submission" date="2016-04" db="EMBL/GenBank/DDBJ databases">
        <title>Chloroflexus islandicus sp. nov., a thermophilic filamentous anoxygenic phototrophic bacterium from geyser Strokkur (Iceland).</title>
        <authorList>
            <person name="Gaisin V.A."/>
            <person name="Kalashnikov A.M."/>
            <person name="Sukhacheva M.V."/>
            <person name="Grouzdev D.S."/>
            <person name="Ivanov T.M."/>
            <person name="Kuznetsov B."/>
            <person name="Gorlenko V.M."/>
        </authorList>
    </citation>
    <scope>NUCLEOTIDE SEQUENCE [LARGE SCALE GENOMIC DNA]</scope>
    <source>
        <strain evidence="6">isl-2</strain>
    </source>
</reference>
<dbReference type="InterPro" id="IPR002942">
    <property type="entry name" value="S4_RNA-bd"/>
</dbReference>
<dbReference type="InterPro" id="IPR036986">
    <property type="entry name" value="S4_RNA-bd_sf"/>
</dbReference>
<dbReference type="InterPro" id="IPR047048">
    <property type="entry name" value="TlyA"/>
</dbReference>
<protein>
    <submittedName>
        <fullName evidence="5">RNA methyltransferase</fullName>
    </submittedName>
</protein>
<keyword evidence="5" id="KW-0808">Transferase</keyword>
<dbReference type="Pfam" id="PF01728">
    <property type="entry name" value="FtsJ"/>
    <property type="match status" value="1"/>
</dbReference>
<evidence type="ECO:0000256" key="1">
    <source>
        <dbReference type="ARBA" id="ARBA00022884"/>
    </source>
</evidence>
<comment type="caution">
    <text evidence="5">The sequence shown here is derived from an EMBL/GenBank/DDBJ whole genome shotgun (WGS) entry which is preliminary data.</text>
</comment>
<dbReference type="SUPFAM" id="SSF53335">
    <property type="entry name" value="S-adenosyl-L-methionine-dependent methyltransferases"/>
    <property type="match status" value="1"/>
</dbReference>
<dbReference type="SMART" id="SM00363">
    <property type="entry name" value="S4"/>
    <property type="match status" value="1"/>
</dbReference>
<dbReference type="Proteomes" id="UP000078287">
    <property type="component" value="Unassembled WGS sequence"/>
</dbReference>
<dbReference type="GO" id="GO:0003723">
    <property type="term" value="F:RNA binding"/>
    <property type="evidence" value="ECO:0007669"/>
    <property type="project" value="UniProtKB-KW"/>
</dbReference>
<comment type="similarity">
    <text evidence="2">Belongs to the TlyA family.</text>
</comment>
<evidence type="ECO:0000256" key="2">
    <source>
        <dbReference type="ARBA" id="ARBA00029460"/>
    </source>
</evidence>
<dbReference type="AlphaFoldDB" id="A0A178M9K5"/>
<dbReference type="RefSeq" id="WP_066788819.1">
    <property type="nucleotide sequence ID" value="NZ_LWQS01000062.1"/>
</dbReference>
<dbReference type="Gene3D" id="3.40.50.150">
    <property type="entry name" value="Vaccinia Virus protein VP39"/>
    <property type="match status" value="1"/>
</dbReference>
<dbReference type="EMBL" id="LWQS01000062">
    <property type="protein sequence ID" value="OAN44887.1"/>
    <property type="molecule type" value="Genomic_DNA"/>
</dbReference>
<dbReference type="SUPFAM" id="SSF55174">
    <property type="entry name" value="Alpha-L RNA-binding motif"/>
    <property type="match status" value="1"/>
</dbReference>
<dbReference type="Gene3D" id="3.10.290.10">
    <property type="entry name" value="RNA-binding S4 domain"/>
    <property type="match status" value="1"/>
</dbReference>
<dbReference type="InterPro" id="IPR029063">
    <property type="entry name" value="SAM-dependent_MTases_sf"/>
</dbReference>
<evidence type="ECO:0000313" key="6">
    <source>
        <dbReference type="Proteomes" id="UP000078287"/>
    </source>
</evidence>
<sequence>MARQRLDTLLVERGLAETRARAQAMIMAGQVLVNGHVQTKAGTMVAIDAHIDVRGGLPYVSRGGFKLAHALDQFGLDPAGLTAIDVGASTGGFTDVLLQRGAARVFAVDVGYGILDHRLRTDPRVVTLERTNIRHLTALPDGVLADCAVIDVSFISLRLVLPAVQRLITPSAWIVALIKPQFEAGPQHVGKGGVVRDPAVHAQVIRDVLTFATTQQLNPAGLTRSPITGPAGNVEFLVLCHPHRPAIDHQRAIAACVEGGALS</sequence>
<dbReference type="PROSITE" id="PS50889">
    <property type="entry name" value="S4"/>
    <property type="match status" value="1"/>
</dbReference>
<dbReference type="InterPro" id="IPR004538">
    <property type="entry name" value="Hemolysin_A/TlyA"/>
</dbReference>
<evidence type="ECO:0000313" key="5">
    <source>
        <dbReference type="EMBL" id="OAN44887.1"/>
    </source>
</evidence>
<dbReference type="Pfam" id="PF01479">
    <property type="entry name" value="S4"/>
    <property type="match status" value="1"/>
</dbReference>
<dbReference type="InterPro" id="IPR002877">
    <property type="entry name" value="RNA_MeTrfase_FtsJ_dom"/>
</dbReference>
<accession>A0A178M9K5</accession>
<keyword evidence="5" id="KW-0489">Methyltransferase</keyword>
<dbReference type="STRING" id="1707952.A6A03_16030"/>
<keyword evidence="6" id="KW-1185">Reference proteome</keyword>
<dbReference type="GO" id="GO:0008168">
    <property type="term" value="F:methyltransferase activity"/>
    <property type="evidence" value="ECO:0007669"/>
    <property type="project" value="UniProtKB-KW"/>
</dbReference>
<dbReference type="GO" id="GO:0032259">
    <property type="term" value="P:methylation"/>
    <property type="evidence" value="ECO:0007669"/>
    <property type="project" value="UniProtKB-KW"/>
</dbReference>
<dbReference type="PANTHER" id="PTHR32319">
    <property type="entry name" value="BACTERIAL HEMOLYSIN-LIKE PROTEIN"/>
    <property type="match status" value="1"/>
</dbReference>
<gene>
    <name evidence="5" type="ORF">A6A03_16030</name>
</gene>
<dbReference type="OrthoDB" id="9784736at2"/>
<keyword evidence="1 3" id="KW-0694">RNA-binding</keyword>
<dbReference type="PANTHER" id="PTHR32319:SF0">
    <property type="entry name" value="BACTERIAL HEMOLYSIN-LIKE PROTEIN"/>
    <property type="match status" value="1"/>
</dbReference>
<feature type="domain" description="RNA-binding S4" evidence="4">
    <location>
        <begin position="4"/>
        <end position="68"/>
    </location>
</feature>
<dbReference type="NCBIfam" id="TIGR00478">
    <property type="entry name" value="tly"/>
    <property type="match status" value="1"/>
</dbReference>
<dbReference type="PIRSF" id="PIRSF005578">
    <property type="entry name" value="TlyA"/>
    <property type="match status" value="1"/>
</dbReference>
<dbReference type="CDD" id="cd00165">
    <property type="entry name" value="S4"/>
    <property type="match status" value="1"/>
</dbReference>
<organism evidence="5 6">
    <name type="scientific">Chloroflexus islandicus</name>
    <dbReference type="NCBI Taxonomy" id="1707952"/>
    <lineage>
        <taxon>Bacteria</taxon>
        <taxon>Bacillati</taxon>
        <taxon>Chloroflexota</taxon>
        <taxon>Chloroflexia</taxon>
        <taxon>Chloroflexales</taxon>
        <taxon>Chloroflexineae</taxon>
        <taxon>Chloroflexaceae</taxon>
        <taxon>Chloroflexus</taxon>
    </lineage>
</organism>
<evidence type="ECO:0000256" key="3">
    <source>
        <dbReference type="PROSITE-ProRule" id="PRU00182"/>
    </source>
</evidence>
<evidence type="ECO:0000259" key="4">
    <source>
        <dbReference type="SMART" id="SM00363"/>
    </source>
</evidence>
<proteinExistence type="inferred from homology"/>
<name>A0A178M9K5_9CHLR</name>